<evidence type="ECO:0000313" key="2">
    <source>
        <dbReference type="Proteomes" id="UP000830768"/>
    </source>
</evidence>
<sequence>MPARNIRFDSLSPNRQVATQDCPLCIKRRIKCDRSLPTCVKCASRDLDCPGYHPVPLKWNQGVASRGKFAGKSTPVLGKDNRKAKKHKLSKRRTVEAEVSCNSPQPQRTRSSLPETTLDLQTSTDVFHPSQDFDLVHNISSVTLSNSLLNHFCTRVIPRLTWIDLPGSPWRNTILPLAQNSTCLRLAISSLAAAHIHTTSTETTDQTARLLQMQTWLRDESLRVLNQKMRLELQPSRGTVQVQSQTGQSFVEILTAMLVLCYTEAFIPGSRDWKLHLRACRTLINFSNLRSRRTTPNGIESFILKEVADLDTLCNISVFTDDSTSLSEPFGDTRIWSFTGVINDITTVERQRHHARRKGQQLVDIDMEEWRQRAQNAYDEVSVRANTLSEDQEMRQCFQAVIRAHYYATIIYSYQAFAPADKVQELVKSTIDILLREMQSVLAGHVHTFSHDLFLPCFIAGTECRGDKLRQSIIERLFLDSLSVTGLWCNHTALQFLTTLWGSSEYETGMNWIQYARENEARIGTFIAF</sequence>
<proteinExistence type="predicted"/>
<dbReference type="Proteomes" id="UP000830768">
    <property type="component" value="Chromosome 4"/>
</dbReference>
<organism evidence="1 2">
    <name type="scientific">Fusarium solani subsp. cucurbitae</name>
    <name type="common">Neocosmosporum cucurbitae</name>
    <dbReference type="NCBI Taxonomy" id="2747967"/>
    <lineage>
        <taxon>Eukaryota</taxon>
        <taxon>Fungi</taxon>
        <taxon>Dikarya</taxon>
        <taxon>Ascomycota</taxon>
        <taxon>Pezizomycotina</taxon>
        <taxon>Sordariomycetes</taxon>
        <taxon>Hypocreomycetidae</taxon>
        <taxon>Hypocreales</taxon>
        <taxon>Nectriaceae</taxon>
        <taxon>Fusarium</taxon>
        <taxon>Fusarium solani species complex</taxon>
    </lineage>
</organism>
<evidence type="ECO:0000313" key="1">
    <source>
        <dbReference type="EMBL" id="UPK93767.1"/>
    </source>
</evidence>
<dbReference type="EMBL" id="CP090033">
    <property type="protein sequence ID" value="UPK93767.1"/>
    <property type="molecule type" value="Genomic_DNA"/>
</dbReference>
<name>A0ACD3YXT2_FUSSC</name>
<keyword evidence="2" id="KW-1185">Reference proteome</keyword>
<reference evidence="1" key="1">
    <citation type="submission" date="2021-11" db="EMBL/GenBank/DDBJ databases">
        <title>Fusarium solani-melongenae Genome sequencing and assembly.</title>
        <authorList>
            <person name="Xie S."/>
            <person name="Huang L."/>
            <person name="Zhang X."/>
        </authorList>
    </citation>
    <scope>NUCLEOTIDE SEQUENCE</scope>
    <source>
        <strain evidence="1">CRI 24-3</strain>
    </source>
</reference>
<accession>A0ACD3YXT2</accession>
<gene>
    <name evidence="1" type="ORF">LCI18_004702</name>
</gene>
<protein>
    <submittedName>
        <fullName evidence="1">Uncharacterized protein</fullName>
    </submittedName>
</protein>